<feature type="active site" evidence="9">
    <location>
        <position position="290"/>
    </location>
</feature>
<evidence type="ECO:0000256" key="10">
    <source>
        <dbReference type="SAM" id="MobiDB-lite"/>
    </source>
</evidence>
<dbReference type="InterPro" id="IPR023009">
    <property type="entry name" value="Tyrosine_recombinase_XerC/XerD"/>
</dbReference>
<comment type="similarity">
    <text evidence="9">Belongs to the 'phage' integrase family. XerC subfamily.</text>
</comment>
<feature type="domain" description="Tyr recombinase" evidence="11">
    <location>
        <begin position="119"/>
        <end position="312"/>
    </location>
</feature>
<dbReference type="GO" id="GO:0003677">
    <property type="term" value="F:DNA binding"/>
    <property type="evidence" value="ECO:0007669"/>
    <property type="project" value="UniProtKB-UniRule"/>
</dbReference>
<dbReference type="PROSITE" id="PS51898">
    <property type="entry name" value="TYR_RECOMBINASE"/>
    <property type="match status" value="1"/>
</dbReference>
<dbReference type="InterPro" id="IPR013762">
    <property type="entry name" value="Integrase-like_cat_sf"/>
</dbReference>
<sequence>MTPPAAQPANAPQDDLQWIATFLDAQAADLGAARNTLLAYGRDLKDVASWLGHKNLGFGNASRDDIEAYLIACDAEGLARATRARRLSAIKQIYRFAFDEGWRSDNPAIQIKGPGRQKALPKTLEVIEVDRLLDAARQSGRNLSDRLRNTCMMELLYATGMRVSELVGLPVAAARGDPRMLLVLGKGGKERMVPLSPPARDALAAWLTTRDAAEEAAVAKGAAPSRFLFPSRGKSGHLTRHRFYLLIKEFAVAGGLPPEAVSPHTLRHAFATHLLTNGADLRAIQALLGHADIATTEIYTHVLDARLSELVLEHHPLARRDTGSDQPLQQDDDGPTE</sequence>
<dbReference type="PANTHER" id="PTHR30349:SF90">
    <property type="entry name" value="TYROSINE RECOMBINASE XERD"/>
    <property type="match status" value="1"/>
</dbReference>
<dbReference type="GO" id="GO:0009037">
    <property type="term" value="F:tyrosine-based site-specific recombinase activity"/>
    <property type="evidence" value="ECO:0007669"/>
    <property type="project" value="UniProtKB-UniRule"/>
</dbReference>
<dbReference type="NCBIfam" id="NF001399">
    <property type="entry name" value="PRK00283.1"/>
    <property type="match status" value="1"/>
</dbReference>
<dbReference type="GO" id="GO:0007059">
    <property type="term" value="P:chromosome segregation"/>
    <property type="evidence" value="ECO:0007669"/>
    <property type="project" value="UniProtKB-UniRule"/>
</dbReference>
<proteinExistence type="inferred from homology"/>
<protein>
    <recommendedName>
        <fullName evidence="9">Tyrosine recombinase XerC</fullName>
    </recommendedName>
</protein>
<dbReference type="InterPro" id="IPR044068">
    <property type="entry name" value="CB"/>
</dbReference>
<keyword evidence="3 9" id="KW-0132">Cell division</keyword>
<dbReference type="Gene3D" id="1.10.443.10">
    <property type="entry name" value="Intergrase catalytic core"/>
    <property type="match status" value="1"/>
</dbReference>
<feature type="domain" description="Core-binding (CB)" evidence="12">
    <location>
        <begin position="13"/>
        <end position="98"/>
    </location>
</feature>
<keyword evidence="2 9" id="KW-0963">Cytoplasm</keyword>
<keyword evidence="5 9" id="KW-0229">DNA integration</keyword>
<keyword evidence="7 9" id="KW-0233">DNA recombination</keyword>
<dbReference type="InterPro" id="IPR011010">
    <property type="entry name" value="DNA_brk_join_enz"/>
</dbReference>
<dbReference type="Gene3D" id="1.10.150.130">
    <property type="match status" value="1"/>
</dbReference>
<evidence type="ECO:0000259" key="12">
    <source>
        <dbReference type="PROSITE" id="PS51900"/>
    </source>
</evidence>
<keyword evidence="6 9" id="KW-0238">DNA-binding</keyword>
<feature type="active site" evidence="9">
    <location>
        <position position="186"/>
    </location>
</feature>
<dbReference type="GO" id="GO:0005737">
    <property type="term" value="C:cytoplasm"/>
    <property type="evidence" value="ECO:0007669"/>
    <property type="project" value="UniProtKB-SubCell"/>
</dbReference>
<organism evidence="13 14">
    <name type="scientific">Phaeobacter inhibens</name>
    <dbReference type="NCBI Taxonomy" id="221822"/>
    <lineage>
        <taxon>Bacteria</taxon>
        <taxon>Pseudomonadati</taxon>
        <taxon>Pseudomonadota</taxon>
        <taxon>Alphaproteobacteria</taxon>
        <taxon>Rhodobacterales</taxon>
        <taxon>Roseobacteraceae</taxon>
        <taxon>Phaeobacter</taxon>
    </lineage>
</organism>
<reference evidence="13 14" key="1">
    <citation type="journal article" date="2017" name="Front. Microbiol.">
        <title>Phaeobacter piscinae sp. nov., a species of the Roseobacter group and potential aquaculture probiont.</title>
        <authorList>
            <person name="Sonnenschein E.C."/>
            <person name="Phippen C.B.W."/>
            <person name="Nielsen K.F."/>
            <person name="Mateiu R.V."/>
            <person name="Melchiorsen J."/>
            <person name="Gram L."/>
            <person name="Overmann J."/>
            <person name="Freese H.M."/>
        </authorList>
    </citation>
    <scope>NUCLEOTIDE SEQUENCE [LARGE SCALE GENOMIC DNA]</scope>
    <source>
        <strain evidence="13 14">P88</strain>
    </source>
</reference>
<dbReference type="GO" id="GO:0051301">
    <property type="term" value="P:cell division"/>
    <property type="evidence" value="ECO:0007669"/>
    <property type="project" value="UniProtKB-KW"/>
</dbReference>
<comment type="function">
    <text evidence="9">Site-specific tyrosine recombinase, which acts by catalyzing the cutting and rejoining of the recombining DNA molecules. The XerC-XerD complex is essential to convert dimers of the bacterial chromosome into monomers to permit their segregation at cell division. It also contributes to the segregational stability of plasmids.</text>
</comment>
<reference evidence="13 14" key="2">
    <citation type="journal article" date="2017" name="Genome Biol. Evol.">
        <title>Trajectories and Drivers of Genome Evolution in Surface-Associated Marine Phaeobacter.</title>
        <authorList>
            <person name="Freese H.M."/>
            <person name="Sikorski J."/>
            <person name="Bunk B."/>
            <person name="Scheuner C."/>
            <person name="Meier-Kolthoff J.P."/>
            <person name="Sproer C."/>
            <person name="Gram L."/>
            <person name="Overmann J."/>
        </authorList>
    </citation>
    <scope>NUCLEOTIDE SEQUENCE [LARGE SCALE GENOMIC DNA]</scope>
    <source>
        <strain evidence="13 14">P88</strain>
    </source>
</reference>
<feature type="region of interest" description="Disordered" evidence="10">
    <location>
        <begin position="317"/>
        <end position="337"/>
    </location>
</feature>
<evidence type="ECO:0000256" key="3">
    <source>
        <dbReference type="ARBA" id="ARBA00022618"/>
    </source>
</evidence>
<evidence type="ECO:0000256" key="8">
    <source>
        <dbReference type="ARBA" id="ARBA00023306"/>
    </source>
</evidence>
<evidence type="ECO:0000256" key="4">
    <source>
        <dbReference type="ARBA" id="ARBA00022829"/>
    </source>
</evidence>
<evidence type="ECO:0000256" key="6">
    <source>
        <dbReference type="ARBA" id="ARBA00023125"/>
    </source>
</evidence>
<evidence type="ECO:0000256" key="1">
    <source>
        <dbReference type="ARBA" id="ARBA00004496"/>
    </source>
</evidence>
<dbReference type="Pfam" id="PF00589">
    <property type="entry name" value="Phage_integrase"/>
    <property type="match status" value="1"/>
</dbReference>
<keyword evidence="8 9" id="KW-0131">Cell cycle</keyword>
<dbReference type="InterPro" id="IPR050090">
    <property type="entry name" value="Tyrosine_recombinase_XerCD"/>
</dbReference>
<feature type="active site" evidence="9">
    <location>
        <position position="162"/>
    </location>
</feature>
<evidence type="ECO:0000313" key="13">
    <source>
        <dbReference type="EMBL" id="AUQ98844.1"/>
    </source>
</evidence>
<evidence type="ECO:0000259" key="11">
    <source>
        <dbReference type="PROSITE" id="PS51898"/>
    </source>
</evidence>
<feature type="active site" evidence="9">
    <location>
        <position position="267"/>
    </location>
</feature>
<dbReference type="PANTHER" id="PTHR30349">
    <property type="entry name" value="PHAGE INTEGRASE-RELATED"/>
    <property type="match status" value="1"/>
</dbReference>
<dbReference type="InterPro" id="IPR002104">
    <property type="entry name" value="Integrase_catalytic"/>
</dbReference>
<dbReference type="HAMAP" id="MF_01808">
    <property type="entry name" value="Recomb_XerC_XerD"/>
    <property type="match status" value="1"/>
</dbReference>
<dbReference type="EMBL" id="CP010725">
    <property type="protein sequence ID" value="AUQ98844.1"/>
    <property type="molecule type" value="Genomic_DNA"/>
</dbReference>
<keyword evidence="4 9" id="KW-0159">Chromosome partition</keyword>
<dbReference type="SUPFAM" id="SSF56349">
    <property type="entry name" value="DNA breaking-rejoining enzymes"/>
    <property type="match status" value="1"/>
</dbReference>
<dbReference type="PROSITE" id="PS51900">
    <property type="entry name" value="CB"/>
    <property type="match status" value="1"/>
</dbReference>
<dbReference type="Pfam" id="PF02899">
    <property type="entry name" value="Phage_int_SAM_1"/>
    <property type="match status" value="1"/>
</dbReference>
<dbReference type="Proteomes" id="UP000236447">
    <property type="component" value="Chromosome"/>
</dbReference>
<dbReference type="CDD" id="cd00798">
    <property type="entry name" value="INT_XerDC_C"/>
    <property type="match status" value="1"/>
</dbReference>
<evidence type="ECO:0000256" key="5">
    <source>
        <dbReference type="ARBA" id="ARBA00022908"/>
    </source>
</evidence>
<evidence type="ECO:0000256" key="9">
    <source>
        <dbReference type="HAMAP-Rule" id="MF_01808"/>
    </source>
</evidence>
<accession>A0A2I7K8A8</accession>
<dbReference type="InterPro" id="IPR010998">
    <property type="entry name" value="Integrase_recombinase_N"/>
</dbReference>
<dbReference type="GO" id="GO:0006313">
    <property type="term" value="P:DNA transposition"/>
    <property type="evidence" value="ECO:0007669"/>
    <property type="project" value="UniProtKB-UniRule"/>
</dbReference>
<dbReference type="InterPro" id="IPR004107">
    <property type="entry name" value="Integrase_SAM-like_N"/>
</dbReference>
<dbReference type="RefSeq" id="WP_102883384.1">
    <property type="nucleotide sequence ID" value="NZ_CP010725.1"/>
</dbReference>
<gene>
    <name evidence="13" type="primary">xerD</name>
    <name evidence="9" type="synonym">xerC</name>
    <name evidence="13" type="ORF">PhaeoP88_01467</name>
</gene>
<evidence type="ECO:0000313" key="14">
    <source>
        <dbReference type="Proteomes" id="UP000236447"/>
    </source>
</evidence>
<feature type="active site" evidence="9">
    <location>
        <position position="264"/>
    </location>
</feature>
<feature type="active site" description="O-(3'-phospho-DNA)-tyrosine intermediate" evidence="9">
    <location>
        <position position="299"/>
    </location>
</feature>
<dbReference type="AlphaFoldDB" id="A0A2I7K8A8"/>
<name>A0A2I7K8A8_9RHOB</name>
<comment type="subunit">
    <text evidence="9">Forms a cyclic heterotetrameric complex composed of two molecules of XerC and two molecules of XerD.</text>
</comment>
<comment type="subcellular location">
    <subcellularLocation>
        <location evidence="1 9">Cytoplasm</location>
    </subcellularLocation>
</comment>
<evidence type="ECO:0000256" key="7">
    <source>
        <dbReference type="ARBA" id="ARBA00023172"/>
    </source>
</evidence>
<evidence type="ECO:0000256" key="2">
    <source>
        <dbReference type="ARBA" id="ARBA00022490"/>
    </source>
</evidence>